<dbReference type="Proteomes" id="UP000634136">
    <property type="component" value="Unassembled WGS sequence"/>
</dbReference>
<comment type="caution">
    <text evidence="2">The sequence shown here is derived from an EMBL/GenBank/DDBJ whole genome shotgun (WGS) entry which is preliminary data.</text>
</comment>
<feature type="compositionally biased region" description="Low complexity" evidence="1">
    <location>
        <begin position="188"/>
        <end position="198"/>
    </location>
</feature>
<name>A0A834THN7_9FABA</name>
<sequence length="215" mass="24295">MPHNKNETERPLPCSTSWACIQWQNGNPTTCAAIPPVPEFVTSDPLDSANSSDWFERTRAGLNDTIRKHLRHNLLNGVFLSKWIAVRTQCSKPLGTQYHICPRHFQHMGRDRNNITLDHQWNLSNHTTTREHMSIPHQHLEGSDGLNCQLKRANHPRLNKVIRATPVEQNLYLHALNNTSGEGSDGASTKTGSPSSSCSICNTMNRQLGHLWDHE</sequence>
<protein>
    <submittedName>
        <fullName evidence="2">Uncharacterized protein</fullName>
    </submittedName>
</protein>
<evidence type="ECO:0000256" key="1">
    <source>
        <dbReference type="SAM" id="MobiDB-lite"/>
    </source>
</evidence>
<feature type="region of interest" description="Disordered" evidence="1">
    <location>
        <begin position="179"/>
        <end position="198"/>
    </location>
</feature>
<dbReference type="EMBL" id="JAAIUW010000008">
    <property type="protein sequence ID" value="KAF7821110.1"/>
    <property type="molecule type" value="Genomic_DNA"/>
</dbReference>
<keyword evidence="3" id="KW-1185">Reference proteome</keyword>
<reference evidence="2" key="1">
    <citation type="submission" date="2020-09" db="EMBL/GenBank/DDBJ databases">
        <title>Genome-Enabled Discovery of Anthraquinone Biosynthesis in Senna tora.</title>
        <authorList>
            <person name="Kang S.-H."/>
            <person name="Pandey R.P."/>
            <person name="Lee C.-M."/>
            <person name="Sim J.-S."/>
            <person name="Jeong J.-T."/>
            <person name="Choi B.-S."/>
            <person name="Jung M."/>
            <person name="Ginzburg D."/>
            <person name="Zhao K."/>
            <person name="Won S.Y."/>
            <person name="Oh T.-J."/>
            <person name="Yu Y."/>
            <person name="Kim N.-H."/>
            <person name="Lee O.R."/>
            <person name="Lee T.-H."/>
            <person name="Bashyal P."/>
            <person name="Kim T.-S."/>
            <person name="Lee W.-H."/>
            <person name="Kawkins C."/>
            <person name="Kim C.-K."/>
            <person name="Kim J.S."/>
            <person name="Ahn B.O."/>
            <person name="Rhee S.Y."/>
            <person name="Sohng J.K."/>
        </authorList>
    </citation>
    <scope>NUCLEOTIDE SEQUENCE</scope>
    <source>
        <tissue evidence="2">Leaf</tissue>
    </source>
</reference>
<evidence type="ECO:0000313" key="2">
    <source>
        <dbReference type="EMBL" id="KAF7821110.1"/>
    </source>
</evidence>
<proteinExistence type="predicted"/>
<gene>
    <name evidence="2" type="ORF">G2W53_026565</name>
</gene>
<organism evidence="2 3">
    <name type="scientific">Senna tora</name>
    <dbReference type="NCBI Taxonomy" id="362788"/>
    <lineage>
        <taxon>Eukaryota</taxon>
        <taxon>Viridiplantae</taxon>
        <taxon>Streptophyta</taxon>
        <taxon>Embryophyta</taxon>
        <taxon>Tracheophyta</taxon>
        <taxon>Spermatophyta</taxon>
        <taxon>Magnoliopsida</taxon>
        <taxon>eudicotyledons</taxon>
        <taxon>Gunneridae</taxon>
        <taxon>Pentapetalae</taxon>
        <taxon>rosids</taxon>
        <taxon>fabids</taxon>
        <taxon>Fabales</taxon>
        <taxon>Fabaceae</taxon>
        <taxon>Caesalpinioideae</taxon>
        <taxon>Cassia clade</taxon>
        <taxon>Senna</taxon>
    </lineage>
</organism>
<evidence type="ECO:0000313" key="3">
    <source>
        <dbReference type="Proteomes" id="UP000634136"/>
    </source>
</evidence>
<dbReference type="AlphaFoldDB" id="A0A834THN7"/>
<accession>A0A834THN7</accession>